<evidence type="ECO:0000313" key="2">
    <source>
        <dbReference type="Proteomes" id="UP000818266"/>
    </source>
</evidence>
<accession>A0A9E5JSS3</accession>
<dbReference type="OrthoDB" id="833207at2"/>
<dbReference type="PANTHER" id="PTHR10668">
    <property type="entry name" value="PHYTOENE DEHYDROGENASE"/>
    <property type="match status" value="1"/>
</dbReference>
<name>A0A9E5JSS3_9MICO</name>
<reference evidence="1 2" key="2">
    <citation type="submission" date="2020-03" db="EMBL/GenBank/DDBJ databases">
        <title>Chryseoglobus sp. isolated from a deep-sea seamount.</title>
        <authorList>
            <person name="Zhang D.-C."/>
        </authorList>
    </citation>
    <scope>NUCLEOTIDE SEQUENCE [LARGE SCALE GENOMIC DNA]</scope>
    <source>
        <strain evidence="1 2">KN1116</strain>
    </source>
</reference>
<dbReference type="EMBL" id="VIKT02000001">
    <property type="protein sequence ID" value="NHF61783.1"/>
    <property type="molecule type" value="Genomic_DNA"/>
</dbReference>
<gene>
    <name evidence="1" type="ORF">FK219_000765</name>
</gene>
<sequence>MAPHAASIVGSGPNGLAAAVILARAGIRTTVFERSAHVGGGARTAELTLPGYRHDVGSAVHPLAVSSGFFRRFQLDRRVELRTPERSYGHPLDGRPAAIAYRSLDRTTHSLGVDGPAWKRFFAPLVDRAAHVAQFTGSSLVRVPDHPIAAALFGLRSLEQGGAAWNLRWRDDAAPALLTGVAAHSVQPMPSLGTAGTALSLATAGHAGGWPIPVGGSQAITDALVDDLLAHGGTIEAGVEITSLAELPPSDVVLLDVTPRALERLAGDALPDRYRRTLLDYRYGPGIAKVDFALSGPVPWSDPELGKTPTLHLGGARRAIAASEATVARGRHSDDPYVLVSQPSIVDDSRAPAGHHVLWAYTHVPSGSTVDQTEAITRQIERWAPGFRDLILASTSATAAQMEIENPNYIGGDIAAGAATLRQLIARPSLSPEPWRTPVPGLYLCSSATPPGPGVHGLSGAYAARSALKHEFGLHRLPALGIGQGW</sequence>
<organism evidence="1 2">
    <name type="scientific">Microcella pacifica</name>
    <dbReference type="NCBI Taxonomy" id="2591847"/>
    <lineage>
        <taxon>Bacteria</taxon>
        <taxon>Bacillati</taxon>
        <taxon>Actinomycetota</taxon>
        <taxon>Actinomycetes</taxon>
        <taxon>Micrococcales</taxon>
        <taxon>Microbacteriaceae</taxon>
        <taxon>Microcella</taxon>
    </lineage>
</organism>
<dbReference type="Pfam" id="PF13450">
    <property type="entry name" value="NAD_binding_8"/>
    <property type="match status" value="1"/>
</dbReference>
<dbReference type="AlphaFoldDB" id="A0A9E5JSS3"/>
<evidence type="ECO:0000313" key="1">
    <source>
        <dbReference type="EMBL" id="NHF61783.1"/>
    </source>
</evidence>
<keyword evidence="2" id="KW-1185">Reference proteome</keyword>
<comment type="caution">
    <text evidence="1">The sequence shown here is derived from an EMBL/GenBank/DDBJ whole genome shotgun (WGS) entry which is preliminary data.</text>
</comment>
<dbReference type="PANTHER" id="PTHR10668:SF105">
    <property type="entry name" value="DEHYDROGENASE-RELATED"/>
    <property type="match status" value="1"/>
</dbReference>
<protein>
    <submittedName>
        <fullName evidence="1">NAD(P)/FAD-dependent oxidoreductase</fullName>
    </submittedName>
</protein>
<dbReference type="Proteomes" id="UP000818266">
    <property type="component" value="Unassembled WGS sequence"/>
</dbReference>
<dbReference type="InterPro" id="IPR036188">
    <property type="entry name" value="FAD/NAD-bd_sf"/>
</dbReference>
<dbReference type="SUPFAM" id="SSF51905">
    <property type="entry name" value="FAD/NAD(P)-binding domain"/>
    <property type="match status" value="1"/>
</dbReference>
<reference evidence="1 2" key="1">
    <citation type="submission" date="2019-06" db="EMBL/GenBank/DDBJ databases">
        <authorList>
            <person name="De-Chao Zhang Q."/>
        </authorList>
    </citation>
    <scope>NUCLEOTIDE SEQUENCE [LARGE SCALE GENOMIC DNA]</scope>
    <source>
        <strain evidence="1 2">KN1116</strain>
    </source>
</reference>
<dbReference type="RefSeq" id="WP_152581981.1">
    <property type="nucleotide sequence ID" value="NZ_VIKT02000001.1"/>
</dbReference>
<dbReference type="Gene3D" id="3.90.660.50">
    <property type="match status" value="1"/>
</dbReference>
<dbReference type="PRINTS" id="PR00419">
    <property type="entry name" value="ADXRDTASE"/>
</dbReference>
<proteinExistence type="predicted"/>
<dbReference type="Gene3D" id="3.50.50.60">
    <property type="entry name" value="FAD/NAD(P)-binding domain"/>
    <property type="match status" value="1"/>
</dbReference>